<dbReference type="EMBL" id="UGQL01000002">
    <property type="protein sequence ID" value="STZ68950.1"/>
    <property type="molecule type" value="Genomic_DNA"/>
</dbReference>
<protein>
    <recommendedName>
        <fullName evidence="3">Cell division protein FtsQ</fullName>
    </recommendedName>
</protein>
<evidence type="ECO:0008006" key="3">
    <source>
        <dbReference type="Google" id="ProtNLM"/>
    </source>
</evidence>
<name>A0A378U3B8_MYROD</name>
<reference evidence="1 2" key="1">
    <citation type="submission" date="2018-06" db="EMBL/GenBank/DDBJ databases">
        <authorList>
            <consortium name="Pathogen Informatics"/>
            <person name="Doyle S."/>
        </authorList>
    </citation>
    <scope>NUCLEOTIDE SEQUENCE [LARGE SCALE GENOMIC DNA]</scope>
    <source>
        <strain evidence="1 2">NCTC11179</strain>
    </source>
</reference>
<keyword evidence="2" id="KW-1185">Reference proteome</keyword>
<dbReference type="AlphaFoldDB" id="A0A378U3B8"/>
<evidence type="ECO:0000313" key="2">
    <source>
        <dbReference type="Proteomes" id="UP000255024"/>
    </source>
</evidence>
<accession>A0A378U3B8</accession>
<gene>
    <name evidence="1" type="ORF">NCTC11179_02434</name>
</gene>
<dbReference type="RefSeq" id="WP_115091802.1">
    <property type="nucleotide sequence ID" value="NZ_CP068107.1"/>
</dbReference>
<dbReference type="Proteomes" id="UP000255024">
    <property type="component" value="Unassembled WGS sequence"/>
</dbReference>
<sequence>MKKLLKKIKWSDLRILMMLGVLLFLYSFSNDRSTHRNLKGVDIIFKGEETHFVTSSDVKDIVTNKSGNIIAQDRTTVDLNTLEKGVLQNKLIKEAEVYVTIDGVLKVEVNQKKAIGRVVGEVESYYLDENGSRMPLSDNYAERVVLVEGNIKNEAQGELKRMLDVINGDEFLKQEITGISIQPDEVIYLKSRVNKFQILFGSFNEMERKLMNYKAFMQYAMNENIDIDSYKKINLKFTQQVVCSK</sequence>
<proteinExistence type="predicted"/>
<evidence type="ECO:0000313" key="1">
    <source>
        <dbReference type="EMBL" id="STZ68950.1"/>
    </source>
</evidence>
<organism evidence="1 2">
    <name type="scientific">Myroides odoratus</name>
    <name type="common">Flavobacterium odoratum</name>
    <dbReference type="NCBI Taxonomy" id="256"/>
    <lineage>
        <taxon>Bacteria</taxon>
        <taxon>Pseudomonadati</taxon>
        <taxon>Bacteroidota</taxon>
        <taxon>Flavobacteriia</taxon>
        <taxon>Flavobacteriales</taxon>
        <taxon>Flavobacteriaceae</taxon>
        <taxon>Myroides</taxon>
    </lineage>
</organism>